<comment type="caution">
    <text evidence="9">The sequence shown here is derived from an EMBL/GenBank/DDBJ whole genome shotgun (WGS) entry which is preliminary data.</text>
</comment>
<evidence type="ECO:0000256" key="7">
    <source>
        <dbReference type="SAM" id="SignalP"/>
    </source>
</evidence>
<dbReference type="Proteomes" id="UP001431902">
    <property type="component" value="Unassembled WGS sequence"/>
</dbReference>
<evidence type="ECO:0000256" key="3">
    <source>
        <dbReference type="ARBA" id="ARBA00022723"/>
    </source>
</evidence>
<dbReference type="PANTHER" id="PTHR33751">
    <property type="entry name" value="CBB3-TYPE CYTOCHROME C OXIDASE SUBUNIT FIXP"/>
    <property type="match status" value="1"/>
</dbReference>
<organism evidence="9 10">
    <name type="scientific">Limnohabitans lacus</name>
    <dbReference type="NCBI Taxonomy" id="3045173"/>
    <lineage>
        <taxon>Bacteria</taxon>
        <taxon>Pseudomonadati</taxon>
        <taxon>Pseudomonadota</taxon>
        <taxon>Betaproteobacteria</taxon>
        <taxon>Burkholderiales</taxon>
        <taxon>Comamonadaceae</taxon>
        <taxon>Limnohabitans</taxon>
    </lineage>
</organism>
<dbReference type="PANTHER" id="PTHR33751:SF9">
    <property type="entry name" value="CYTOCHROME C4"/>
    <property type="match status" value="1"/>
</dbReference>
<evidence type="ECO:0000313" key="9">
    <source>
        <dbReference type="EMBL" id="MDI9234082.1"/>
    </source>
</evidence>
<feature type="signal peptide" evidence="7">
    <location>
        <begin position="1"/>
        <end position="21"/>
    </location>
</feature>
<dbReference type="InterPro" id="IPR009056">
    <property type="entry name" value="Cyt_c-like_dom"/>
</dbReference>
<evidence type="ECO:0000256" key="5">
    <source>
        <dbReference type="ARBA" id="ARBA00023004"/>
    </source>
</evidence>
<dbReference type="InterPro" id="IPR036909">
    <property type="entry name" value="Cyt_c-like_dom_sf"/>
</dbReference>
<dbReference type="SUPFAM" id="SSF46626">
    <property type="entry name" value="Cytochrome c"/>
    <property type="match status" value="1"/>
</dbReference>
<dbReference type="EMBL" id="JASGBH010000006">
    <property type="protein sequence ID" value="MDI9234082.1"/>
    <property type="molecule type" value="Genomic_DNA"/>
</dbReference>
<keyword evidence="10" id="KW-1185">Reference proteome</keyword>
<evidence type="ECO:0000256" key="2">
    <source>
        <dbReference type="ARBA" id="ARBA00022617"/>
    </source>
</evidence>
<proteinExistence type="predicted"/>
<feature type="chain" id="PRO_5045958577" evidence="7">
    <location>
        <begin position="22"/>
        <end position="101"/>
    </location>
</feature>
<protein>
    <submittedName>
        <fullName evidence="9">Class I cytochrome c</fullName>
    </submittedName>
</protein>
<evidence type="ECO:0000256" key="4">
    <source>
        <dbReference type="ARBA" id="ARBA00022982"/>
    </source>
</evidence>
<keyword evidence="2 6" id="KW-0349">Heme</keyword>
<gene>
    <name evidence="9" type="ORF">QLQ16_09560</name>
</gene>
<evidence type="ECO:0000259" key="8">
    <source>
        <dbReference type="PROSITE" id="PS51007"/>
    </source>
</evidence>
<name>A0ABT6X7H7_9BURK</name>
<accession>A0ABT6X7H7</accession>
<dbReference type="RefSeq" id="WP_283224464.1">
    <property type="nucleotide sequence ID" value="NZ_JASGBH010000006.1"/>
</dbReference>
<keyword evidence="4" id="KW-0249">Electron transport</keyword>
<keyword evidence="5 6" id="KW-0408">Iron</keyword>
<keyword evidence="1" id="KW-0813">Transport</keyword>
<evidence type="ECO:0000256" key="1">
    <source>
        <dbReference type="ARBA" id="ARBA00022448"/>
    </source>
</evidence>
<feature type="domain" description="Cytochrome c" evidence="8">
    <location>
        <begin position="20"/>
        <end position="100"/>
    </location>
</feature>
<dbReference type="InterPro" id="IPR050597">
    <property type="entry name" value="Cytochrome_c_Oxidase_Subunit"/>
</dbReference>
<keyword evidence="7" id="KW-0732">Signal</keyword>
<keyword evidence="3 6" id="KW-0479">Metal-binding</keyword>
<evidence type="ECO:0000256" key="6">
    <source>
        <dbReference type="PROSITE-ProRule" id="PRU00433"/>
    </source>
</evidence>
<dbReference type="Pfam" id="PF00034">
    <property type="entry name" value="Cytochrom_C"/>
    <property type="match status" value="1"/>
</dbReference>
<dbReference type="PROSITE" id="PS51007">
    <property type="entry name" value="CYTC"/>
    <property type="match status" value="1"/>
</dbReference>
<reference evidence="9" key="1">
    <citation type="submission" date="2023-05" db="EMBL/GenBank/DDBJ databases">
        <title>Limnohabitans sp. strain HM2-2 Genome sequencing and assembly.</title>
        <authorList>
            <person name="Jung Y."/>
        </authorList>
    </citation>
    <scope>NUCLEOTIDE SEQUENCE</scope>
    <source>
        <strain evidence="9">HM2-2</strain>
    </source>
</reference>
<dbReference type="Gene3D" id="1.10.760.10">
    <property type="entry name" value="Cytochrome c-like domain"/>
    <property type="match status" value="1"/>
</dbReference>
<evidence type="ECO:0000313" key="10">
    <source>
        <dbReference type="Proteomes" id="UP001431902"/>
    </source>
</evidence>
<sequence>MKIQYVLTATALMVMSGLAQAQVDPAHVRSWAASCAACHGTDGRAQPGMESLAGANKDDMVKKMLDFKAGRKPATLMHQLAKGYSDEQIVAIAGYFAAQKK</sequence>